<organism evidence="1 2">
    <name type="scientific">Aphanizomenon flos-aquae WA102</name>
    <dbReference type="NCBI Taxonomy" id="1710896"/>
    <lineage>
        <taxon>Bacteria</taxon>
        <taxon>Bacillati</taxon>
        <taxon>Cyanobacteriota</taxon>
        <taxon>Cyanophyceae</taxon>
        <taxon>Nostocales</taxon>
        <taxon>Aphanizomenonaceae</taxon>
        <taxon>Aphanizomenon</taxon>
    </lineage>
</organism>
<protein>
    <recommendedName>
        <fullName evidence="3">DUF2800 domain-containing protein</fullName>
    </recommendedName>
</protein>
<evidence type="ECO:0000313" key="2">
    <source>
        <dbReference type="Proteomes" id="UP000092093"/>
    </source>
</evidence>
<comment type="caution">
    <text evidence="1">The sequence shown here is derived from an EMBL/GenBank/DDBJ whole genome shotgun (WGS) entry which is preliminary data.</text>
</comment>
<dbReference type="Pfam" id="PF10926">
    <property type="entry name" value="DUF2800"/>
    <property type="match status" value="1"/>
</dbReference>
<evidence type="ECO:0008006" key="3">
    <source>
        <dbReference type="Google" id="ProtNLM"/>
    </source>
</evidence>
<dbReference type="Proteomes" id="UP000092093">
    <property type="component" value="Unassembled WGS sequence"/>
</dbReference>
<proteinExistence type="predicted"/>
<dbReference type="AlphaFoldDB" id="A0A1B7X2A4"/>
<dbReference type="EMBL" id="LJOW01000051">
    <property type="protein sequence ID" value="OBQ43521.1"/>
    <property type="molecule type" value="Genomic_DNA"/>
</dbReference>
<gene>
    <name evidence="1" type="ORF">AN484_11925</name>
</gene>
<sequence length="463" mass="50470">MSDHAKLSPSKRSRWALCPGSIREEAKYPDPGSGPAAADGTHSHTLLEHCIKTNLSDPMDQVGETFTDHEGTFKVDADRAARVKTAIEYIRERAGAVEQFGIIIPKFKVISEEKVDPEHLLGRDDLSGTVDCQILGPDCIELIDYKDGMGIVTAEGNLQLEQYAYGVLAGYKLPVNAEYPIRTIRMTIIQPKLAMKGMNPITGATVSVRDLLSRMGIIVTQAAATDAPDAPLVPGESQCKFCRAKGSCSALASNVMKEVGIMFQPVVSQTLDVAQQSADKNPSTMDDAQIRQIMEAAPLMRQLLEGVEKEALRRLEAGQTIPGLKLVNGRGSRAWALPEDKMAEKLVKMGIPKSAVYETKLVTPAKAEKLTWEKRDGTRVTLTERQLKTMETEYVVKMAGKLTVAPESDNRPAVVTNAAPMFSAVNEGRVAGDFTTKIEYTVNNGVVQIQSVEQTEVLPSWLS</sequence>
<reference evidence="1 2" key="1">
    <citation type="submission" date="2015-09" db="EMBL/GenBank/DDBJ databases">
        <title>Aphanizomenon flos-aquae WA102.</title>
        <authorList>
            <person name="Driscoll C."/>
        </authorList>
    </citation>
    <scope>NUCLEOTIDE SEQUENCE [LARGE SCALE GENOMIC DNA]</scope>
    <source>
        <strain evidence="1">WA102</strain>
    </source>
</reference>
<accession>A0A1B7X2A4</accession>
<name>A0A1B7X2A4_APHFL</name>
<dbReference type="InterPro" id="IPR021229">
    <property type="entry name" value="DUF2800"/>
</dbReference>
<evidence type="ECO:0000313" key="1">
    <source>
        <dbReference type="EMBL" id="OBQ43521.1"/>
    </source>
</evidence>